<name>A0ABZ1YRW3_9NOCA</name>
<evidence type="ECO:0000256" key="1">
    <source>
        <dbReference type="ARBA" id="ARBA00023002"/>
    </source>
</evidence>
<dbReference type="Gene3D" id="3.50.50.60">
    <property type="entry name" value="FAD/NAD(P)-binding domain"/>
    <property type="match status" value="1"/>
</dbReference>
<protein>
    <submittedName>
        <fullName evidence="4">FAD-dependent monooxygenase</fullName>
    </submittedName>
</protein>
<evidence type="ECO:0000256" key="2">
    <source>
        <dbReference type="ARBA" id="ARBA00023033"/>
    </source>
</evidence>
<dbReference type="PANTHER" id="PTHR13789:SF309">
    <property type="entry name" value="PUTATIVE (AFU_ORTHOLOGUE AFUA_6G14510)-RELATED"/>
    <property type="match status" value="1"/>
</dbReference>
<dbReference type="EMBL" id="CP109441">
    <property type="protein sequence ID" value="WUV44617.1"/>
    <property type="molecule type" value="Genomic_DNA"/>
</dbReference>
<feature type="domain" description="FAD-binding" evidence="3">
    <location>
        <begin position="2"/>
        <end position="308"/>
    </location>
</feature>
<dbReference type="InterPro" id="IPR036188">
    <property type="entry name" value="FAD/NAD-bd_sf"/>
</dbReference>
<dbReference type="PANTHER" id="PTHR13789">
    <property type="entry name" value="MONOOXYGENASE"/>
    <property type="match status" value="1"/>
</dbReference>
<gene>
    <name evidence="4" type="ORF">OG563_36455</name>
</gene>
<proteinExistence type="predicted"/>
<keyword evidence="5" id="KW-1185">Reference proteome</keyword>
<reference evidence="4" key="1">
    <citation type="submission" date="2022-10" db="EMBL/GenBank/DDBJ databases">
        <title>The complete genomes of actinobacterial strains from the NBC collection.</title>
        <authorList>
            <person name="Joergensen T.S."/>
            <person name="Alvarez Arevalo M."/>
            <person name="Sterndorff E.B."/>
            <person name="Faurdal D."/>
            <person name="Vuksanovic O."/>
            <person name="Mourched A.-S."/>
            <person name="Charusanti P."/>
            <person name="Shaw S."/>
            <person name="Blin K."/>
            <person name="Weber T."/>
        </authorList>
    </citation>
    <scope>NUCLEOTIDE SEQUENCE</scope>
    <source>
        <strain evidence="4">NBC_01482</strain>
    </source>
</reference>
<keyword evidence="1" id="KW-0560">Oxidoreductase</keyword>
<dbReference type="InterPro" id="IPR002938">
    <property type="entry name" value="FAD-bd"/>
</dbReference>
<dbReference type="RefSeq" id="WP_329407605.1">
    <property type="nucleotide sequence ID" value="NZ_CP109441.1"/>
</dbReference>
<evidence type="ECO:0000313" key="4">
    <source>
        <dbReference type="EMBL" id="WUV44617.1"/>
    </source>
</evidence>
<sequence>MVTIIGGGIAGTVLAGALAREGLPAIVYERRPSVDAGAFLTLDSRAHAALGELGIGRDDLSAASCEVRALGLHDLTGYRAQPCDGRRLYLRPDLLRVLTDFAHATAAEFHYDRPVTDLEIESGTLSLASESVTPDGPVIAADGIDSLVRARLEPDRPAVYAGQVVVYGVTTTPITLPTEESVLHFHRTGNARPTDTFGHLWNDETAVWFARIRRPPIPVADNGFHPVEAWAEQIRTALPAIPGLIDSLLSITETVHVSNARNVPLTNPRPPRDDVILCGDADHAISPAAGVGARDAIEDAAALYRAVLAKTSIAETMANRRRQILIERAEVAEAFRRGRF</sequence>
<organism evidence="4 5">
    <name type="scientific">Nocardia vinacea</name>
    <dbReference type="NCBI Taxonomy" id="96468"/>
    <lineage>
        <taxon>Bacteria</taxon>
        <taxon>Bacillati</taxon>
        <taxon>Actinomycetota</taxon>
        <taxon>Actinomycetes</taxon>
        <taxon>Mycobacteriales</taxon>
        <taxon>Nocardiaceae</taxon>
        <taxon>Nocardia</taxon>
    </lineage>
</organism>
<dbReference type="GO" id="GO:0004497">
    <property type="term" value="F:monooxygenase activity"/>
    <property type="evidence" value="ECO:0007669"/>
    <property type="project" value="UniProtKB-KW"/>
</dbReference>
<keyword evidence="2 4" id="KW-0503">Monooxygenase</keyword>
<evidence type="ECO:0000259" key="3">
    <source>
        <dbReference type="Pfam" id="PF01494"/>
    </source>
</evidence>
<evidence type="ECO:0000313" key="5">
    <source>
        <dbReference type="Proteomes" id="UP001432062"/>
    </source>
</evidence>
<dbReference type="Pfam" id="PF01494">
    <property type="entry name" value="FAD_binding_3"/>
    <property type="match status" value="1"/>
</dbReference>
<dbReference type="InterPro" id="IPR050493">
    <property type="entry name" value="FAD-dep_Monooxygenase_BioMet"/>
</dbReference>
<accession>A0ABZ1YRW3</accession>
<dbReference type="Gene3D" id="3.30.9.10">
    <property type="entry name" value="D-Amino Acid Oxidase, subunit A, domain 2"/>
    <property type="match status" value="1"/>
</dbReference>
<dbReference type="PRINTS" id="PR00420">
    <property type="entry name" value="RNGMNOXGNASE"/>
</dbReference>
<dbReference type="SUPFAM" id="SSF51905">
    <property type="entry name" value="FAD/NAD(P)-binding domain"/>
    <property type="match status" value="1"/>
</dbReference>
<dbReference type="Proteomes" id="UP001432062">
    <property type="component" value="Chromosome"/>
</dbReference>